<dbReference type="Proteomes" id="UP000016924">
    <property type="component" value="Unassembled WGS sequence"/>
</dbReference>
<dbReference type="InterPro" id="IPR010640">
    <property type="entry name" value="Low_temperature_requirement_A"/>
</dbReference>
<accession>R7Z412</accession>
<dbReference type="Pfam" id="PF06772">
    <property type="entry name" value="LtrA"/>
    <property type="match status" value="1"/>
</dbReference>
<feature type="transmembrane region" description="Helical" evidence="2">
    <location>
        <begin position="114"/>
        <end position="134"/>
    </location>
</feature>
<keyword evidence="2" id="KW-0812">Transmembrane</keyword>
<feature type="region of interest" description="Disordered" evidence="1">
    <location>
        <begin position="630"/>
        <end position="670"/>
    </location>
</feature>
<keyword evidence="2" id="KW-0472">Membrane</keyword>
<dbReference type="OrthoDB" id="3177213at2759"/>
<dbReference type="PANTHER" id="PTHR42101">
    <property type="entry name" value="CHROMOSOME 16, WHOLE GENOME SHOTGUN SEQUENCE"/>
    <property type="match status" value="1"/>
</dbReference>
<dbReference type="AlphaFoldDB" id="R7Z412"/>
<feature type="transmembrane region" description="Helical" evidence="2">
    <location>
        <begin position="82"/>
        <end position="102"/>
    </location>
</feature>
<proteinExistence type="predicted"/>
<feature type="transmembrane region" description="Helical" evidence="2">
    <location>
        <begin position="251"/>
        <end position="270"/>
    </location>
</feature>
<evidence type="ECO:0000256" key="2">
    <source>
        <dbReference type="SAM" id="Phobius"/>
    </source>
</evidence>
<keyword evidence="4" id="KW-1185">Reference proteome</keyword>
<feature type="transmembrane region" description="Helical" evidence="2">
    <location>
        <begin position="57"/>
        <end position="76"/>
    </location>
</feature>
<dbReference type="HOGENOM" id="CLU_016136_2_1_1"/>
<protein>
    <submittedName>
        <fullName evidence="3">Uncharacterized protein</fullName>
    </submittedName>
</protein>
<reference evidence="4" key="1">
    <citation type="submission" date="2012-06" db="EMBL/GenBank/DDBJ databases">
        <title>The genome sequence of Coniosporium apollinis CBS 100218.</title>
        <authorList>
            <consortium name="The Broad Institute Genome Sequencing Platform"/>
            <person name="Cuomo C."/>
            <person name="Gorbushina A."/>
            <person name="Noack S."/>
            <person name="Walker B."/>
            <person name="Young S.K."/>
            <person name="Zeng Q."/>
            <person name="Gargeya S."/>
            <person name="Fitzgerald M."/>
            <person name="Haas B."/>
            <person name="Abouelleil A."/>
            <person name="Alvarado L."/>
            <person name="Arachchi H.M."/>
            <person name="Berlin A.M."/>
            <person name="Chapman S.B."/>
            <person name="Goldberg J."/>
            <person name="Griggs A."/>
            <person name="Gujja S."/>
            <person name="Hansen M."/>
            <person name="Howarth C."/>
            <person name="Imamovic A."/>
            <person name="Larimer J."/>
            <person name="McCowan C."/>
            <person name="Montmayeur A."/>
            <person name="Murphy C."/>
            <person name="Neiman D."/>
            <person name="Pearson M."/>
            <person name="Priest M."/>
            <person name="Roberts A."/>
            <person name="Saif S."/>
            <person name="Shea T."/>
            <person name="Sisk P."/>
            <person name="Sykes S."/>
            <person name="Wortman J."/>
            <person name="Nusbaum C."/>
            <person name="Birren B."/>
        </authorList>
    </citation>
    <scope>NUCLEOTIDE SEQUENCE [LARGE SCALE GENOMIC DNA]</scope>
    <source>
        <strain evidence="4">CBS 100218</strain>
    </source>
</reference>
<evidence type="ECO:0000313" key="4">
    <source>
        <dbReference type="Proteomes" id="UP000016924"/>
    </source>
</evidence>
<keyword evidence="2" id="KW-1133">Transmembrane helix</keyword>
<evidence type="ECO:0000256" key="1">
    <source>
        <dbReference type="SAM" id="MobiDB-lite"/>
    </source>
</evidence>
<feature type="transmembrane region" description="Helical" evidence="2">
    <location>
        <begin position="179"/>
        <end position="205"/>
    </location>
</feature>
<feature type="transmembrane region" description="Helical" evidence="2">
    <location>
        <begin position="217"/>
        <end position="239"/>
    </location>
</feature>
<gene>
    <name evidence="3" type="ORF">W97_08017</name>
</gene>
<evidence type="ECO:0000313" key="3">
    <source>
        <dbReference type="EMBL" id="EON68759.1"/>
    </source>
</evidence>
<dbReference type="GeneID" id="19905328"/>
<name>R7Z412_CONA1</name>
<dbReference type="OMA" id="THLMERM"/>
<feature type="transmembrane region" description="Helical" evidence="2">
    <location>
        <begin position="498"/>
        <end position="521"/>
    </location>
</feature>
<feature type="transmembrane region" description="Helical" evidence="2">
    <location>
        <begin position="282"/>
        <end position="301"/>
    </location>
</feature>
<feature type="region of interest" description="Disordered" evidence="1">
    <location>
        <begin position="573"/>
        <end position="612"/>
    </location>
</feature>
<dbReference type="eggNOG" id="ENOG502RYB9">
    <property type="taxonomic scope" value="Eukaryota"/>
</dbReference>
<feature type="transmembrane region" description="Helical" evidence="2">
    <location>
        <begin position="322"/>
        <end position="345"/>
    </location>
</feature>
<feature type="transmembrane region" description="Helical" evidence="2">
    <location>
        <begin position="471"/>
        <end position="491"/>
    </location>
</feature>
<feature type="compositionally biased region" description="Basic and acidic residues" evidence="1">
    <location>
        <begin position="578"/>
        <end position="612"/>
    </location>
</feature>
<dbReference type="EMBL" id="JH767601">
    <property type="protein sequence ID" value="EON68759.1"/>
    <property type="molecule type" value="Genomic_DNA"/>
</dbReference>
<dbReference type="RefSeq" id="XP_007784076.1">
    <property type="nucleotide sequence ID" value="XM_007785886.1"/>
</dbReference>
<organism evidence="3 4">
    <name type="scientific">Coniosporium apollinis (strain CBS 100218)</name>
    <name type="common">Rock-inhabiting black yeast</name>
    <dbReference type="NCBI Taxonomy" id="1168221"/>
    <lineage>
        <taxon>Eukaryota</taxon>
        <taxon>Fungi</taxon>
        <taxon>Dikarya</taxon>
        <taxon>Ascomycota</taxon>
        <taxon>Pezizomycotina</taxon>
        <taxon>Dothideomycetes</taxon>
        <taxon>Dothideomycetes incertae sedis</taxon>
        <taxon>Coniosporium</taxon>
    </lineage>
</organism>
<sequence>MGFSVLGRKGHGSNEVNPDRLKRRKHHLVPWIENPCKGADVEELVFHQRHEANTVELFFDLFFVANLATFTAYHSITDDYTLYAYIGFFAVIWSTWFQITLHDVRFARDCVYERFCKTMQMIAFVGFALVGSKFNPSSKRGNNTNFRVLCYTLVLSRALFTVQYSVVLVGSLMKNYNELILPLCLNIALNAAAAATFGAMTPAFADEASTHELIYGVWWIVMFVEAAGTIAIASCWRTLSFKKTHLVERMALLTLIVIGEGAIGVTKTIARMMGKYGLDPEGTMLVVTIILILVFLWMLYFDNHPHYHYGTIRQQFWSALHFPFHLAIVGVVEGSQQIALARYVFKSTAKLMGDIELYCTHRQLEGVDLINALNKSVDYFQLDTKIESLLEWHMIQEDLRVLAEREVGLCSREKTSQFSKANEAWPFNYPPEFESLTQHTYGGIYASLGIKLDWQKNIASVAISAFRTTYIYYWSAMLVMLACMMVFLYLIRRNRMDVFDWVSQIMRALLFGLAAIMLILARSDATLTRLLESPALVPLVAIMLFLLVLSDRMSKSFSNWRLKRSGWEFVDDEEEEDEHHGHQQLHDHDSGKEHGNEHGEQAEEEKHEPHVMSHEMTTFYTNTRYNPVPEIGVFPQTPPTPMAHYDSPMPQLRQPHRDGHVPVDGGRYES</sequence>
<feature type="transmembrane region" description="Helical" evidence="2">
    <location>
        <begin position="146"/>
        <end position="167"/>
    </location>
</feature>
<dbReference type="PANTHER" id="PTHR42101:SF1">
    <property type="entry name" value="LOW TEMPERATURE REQUIREMENT A"/>
    <property type="match status" value="1"/>
</dbReference>
<dbReference type="STRING" id="1168221.R7Z412"/>
<feature type="transmembrane region" description="Helical" evidence="2">
    <location>
        <begin position="533"/>
        <end position="550"/>
    </location>
</feature>
<feature type="compositionally biased region" description="Basic and acidic residues" evidence="1">
    <location>
        <begin position="655"/>
        <end position="670"/>
    </location>
</feature>